<accession>A0A5B8RG50</accession>
<proteinExistence type="inferred from homology"/>
<dbReference type="HAMAP" id="MF_00758">
    <property type="entry name" value="UPF0301"/>
    <property type="match status" value="1"/>
</dbReference>
<name>A0A5B8RG50_9ZZZZ</name>
<reference evidence="1" key="1">
    <citation type="submission" date="2019-06" db="EMBL/GenBank/DDBJ databases">
        <authorList>
            <person name="Murdoch R.W."/>
            <person name="Fathepure B."/>
        </authorList>
    </citation>
    <scope>NUCLEOTIDE SEQUENCE</scope>
</reference>
<dbReference type="AlphaFoldDB" id="A0A5B8RG50"/>
<gene>
    <name evidence="1" type="ORF">KBTEX_03357</name>
</gene>
<dbReference type="NCBIfam" id="NF001266">
    <property type="entry name" value="PRK00228.1-1"/>
    <property type="match status" value="1"/>
</dbReference>
<protein>
    <submittedName>
        <fullName evidence="1">Uncharacterized protein</fullName>
    </submittedName>
</protein>
<sequence>MGKGSDLTNHLLIAMPSLADPNFAQSVTYLCEHTGEGALGIVINRPSGIRVGDLLEHLDIQVGDAGIADRPVFAGGPVQRERGFVLHRPVGNWEASRAITDELAITTSRDILEAIARGDGPADWLLALGYAGWSEGQLEEELAENAWLNGPATPEILFQHPLEERWRAAAALLGVDLSRLSSQTGHA</sequence>
<dbReference type="EMBL" id="MN079193">
    <property type="protein sequence ID" value="QEA07013.1"/>
    <property type="molecule type" value="Genomic_DNA"/>
</dbReference>
<dbReference type="Gene3D" id="3.40.1740.10">
    <property type="entry name" value="VC0467-like"/>
    <property type="match status" value="1"/>
</dbReference>
<dbReference type="PANTHER" id="PTHR30327:SF1">
    <property type="entry name" value="UPF0301 PROTEIN YQGE"/>
    <property type="match status" value="1"/>
</dbReference>
<dbReference type="SUPFAM" id="SSF143456">
    <property type="entry name" value="VC0467-like"/>
    <property type="match status" value="1"/>
</dbReference>
<dbReference type="InterPro" id="IPR003774">
    <property type="entry name" value="AlgH-like"/>
</dbReference>
<dbReference type="Pfam" id="PF02622">
    <property type="entry name" value="DUF179"/>
    <property type="match status" value="1"/>
</dbReference>
<organism evidence="1">
    <name type="scientific">uncultured organism</name>
    <dbReference type="NCBI Taxonomy" id="155900"/>
    <lineage>
        <taxon>unclassified sequences</taxon>
        <taxon>environmental samples</taxon>
    </lineage>
</organism>
<dbReference type="PANTHER" id="PTHR30327">
    <property type="entry name" value="UNCHARACTERIZED PROTEIN YQGE"/>
    <property type="match status" value="1"/>
</dbReference>
<evidence type="ECO:0000313" key="1">
    <source>
        <dbReference type="EMBL" id="QEA07013.1"/>
    </source>
</evidence>